<dbReference type="SUPFAM" id="SSF46626">
    <property type="entry name" value="Cytochrome c"/>
    <property type="match status" value="1"/>
</dbReference>
<dbReference type="RefSeq" id="WP_160745454.1">
    <property type="nucleotide sequence ID" value="NZ_WTYK01000001.1"/>
</dbReference>
<dbReference type="InterPro" id="IPR009056">
    <property type="entry name" value="Cyt_c-like_dom"/>
</dbReference>
<evidence type="ECO:0000256" key="2">
    <source>
        <dbReference type="ARBA" id="ARBA00022617"/>
    </source>
</evidence>
<evidence type="ECO:0000259" key="8">
    <source>
        <dbReference type="PROSITE" id="PS51007"/>
    </source>
</evidence>
<keyword evidence="4" id="KW-0249">Electron transport</keyword>
<dbReference type="GO" id="GO:0046872">
    <property type="term" value="F:metal ion binding"/>
    <property type="evidence" value="ECO:0007669"/>
    <property type="project" value="UniProtKB-KW"/>
</dbReference>
<evidence type="ECO:0000256" key="5">
    <source>
        <dbReference type="ARBA" id="ARBA00023004"/>
    </source>
</evidence>
<dbReference type="Pfam" id="PF00034">
    <property type="entry name" value="Cytochrom_C"/>
    <property type="match status" value="1"/>
</dbReference>
<gene>
    <name evidence="9" type="ORF">GRI75_03140</name>
</gene>
<sequence>MTDRFNTIAGWTLAAGIVALGLSAVSSRIFHADRPERPEEMGYPIEGVVEEGAEAGPDIGTLLAAADPAAGEKVFAKCVSCHSIEQGGANGIGPNLYGVVGKPIGKFAAGFAYSSALADLGGEWSYENLDKWLANPRGFAPGTKMSFAGLSSPEDRANVIAYMHANGGGPAFPAPAAPAAAADSAAGPDGAPGAVEGAEAQDAEAAGAMSMDQPVPGENQTNPVGE</sequence>
<comment type="caution">
    <text evidence="9">The sequence shown here is derived from an EMBL/GenBank/DDBJ whole genome shotgun (WGS) entry which is preliminary data.</text>
</comment>
<dbReference type="EMBL" id="WTYK01000001">
    <property type="protein sequence ID" value="MXP40644.1"/>
    <property type="molecule type" value="Genomic_DNA"/>
</dbReference>
<keyword evidence="5 6" id="KW-0408">Iron</keyword>
<protein>
    <submittedName>
        <fullName evidence="9">C-type cytochrome</fullName>
    </submittedName>
</protein>
<name>A0A6I4US76_9SPHN</name>
<dbReference type="Gene3D" id="1.10.760.10">
    <property type="entry name" value="Cytochrome c-like domain"/>
    <property type="match status" value="1"/>
</dbReference>
<keyword evidence="10" id="KW-1185">Reference proteome</keyword>
<evidence type="ECO:0000256" key="7">
    <source>
        <dbReference type="SAM" id="MobiDB-lite"/>
    </source>
</evidence>
<keyword evidence="2 6" id="KW-0349">Heme</keyword>
<dbReference type="OrthoDB" id="9805828at2"/>
<dbReference type="InterPro" id="IPR036909">
    <property type="entry name" value="Cyt_c-like_dom_sf"/>
</dbReference>
<keyword evidence="1" id="KW-0813">Transport</keyword>
<evidence type="ECO:0000256" key="4">
    <source>
        <dbReference type="ARBA" id="ARBA00022982"/>
    </source>
</evidence>
<feature type="domain" description="Cytochrome c" evidence="8">
    <location>
        <begin position="66"/>
        <end position="167"/>
    </location>
</feature>
<organism evidence="9 10">
    <name type="scientific">Croceibacterium soli</name>
    <dbReference type="NCBI Taxonomy" id="1739690"/>
    <lineage>
        <taxon>Bacteria</taxon>
        <taxon>Pseudomonadati</taxon>
        <taxon>Pseudomonadota</taxon>
        <taxon>Alphaproteobacteria</taxon>
        <taxon>Sphingomonadales</taxon>
        <taxon>Erythrobacteraceae</taxon>
        <taxon>Croceibacterium</taxon>
    </lineage>
</organism>
<dbReference type="AlphaFoldDB" id="A0A6I4US76"/>
<reference evidence="9 10" key="1">
    <citation type="submission" date="2019-12" db="EMBL/GenBank/DDBJ databases">
        <title>Genomic-based taxomic classification of the family Erythrobacteraceae.</title>
        <authorList>
            <person name="Xu L."/>
        </authorList>
    </citation>
    <scope>NUCLEOTIDE SEQUENCE [LARGE SCALE GENOMIC DNA]</scope>
    <source>
        <strain evidence="9 10">MCCC 1K02066</strain>
    </source>
</reference>
<evidence type="ECO:0000256" key="6">
    <source>
        <dbReference type="PROSITE-ProRule" id="PRU00433"/>
    </source>
</evidence>
<keyword evidence="3 6" id="KW-0479">Metal-binding</keyword>
<proteinExistence type="predicted"/>
<dbReference type="PROSITE" id="PS51007">
    <property type="entry name" value="CYTC"/>
    <property type="match status" value="1"/>
</dbReference>
<dbReference type="InterPro" id="IPR002327">
    <property type="entry name" value="Cyt_c_1A/1B"/>
</dbReference>
<dbReference type="GO" id="GO:0020037">
    <property type="term" value="F:heme binding"/>
    <property type="evidence" value="ECO:0007669"/>
    <property type="project" value="InterPro"/>
</dbReference>
<accession>A0A6I4US76</accession>
<evidence type="ECO:0000313" key="9">
    <source>
        <dbReference type="EMBL" id="MXP40644.1"/>
    </source>
</evidence>
<evidence type="ECO:0000256" key="3">
    <source>
        <dbReference type="ARBA" id="ARBA00022723"/>
    </source>
</evidence>
<dbReference type="PANTHER" id="PTHR11961">
    <property type="entry name" value="CYTOCHROME C"/>
    <property type="match status" value="1"/>
</dbReference>
<dbReference type="PRINTS" id="PR00604">
    <property type="entry name" value="CYTCHRMECIAB"/>
</dbReference>
<dbReference type="Proteomes" id="UP000469159">
    <property type="component" value="Unassembled WGS sequence"/>
</dbReference>
<feature type="compositionally biased region" description="Low complexity" evidence="7">
    <location>
        <begin position="177"/>
        <end position="208"/>
    </location>
</feature>
<evidence type="ECO:0000256" key="1">
    <source>
        <dbReference type="ARBA" id="ARBA00022448"/>
    </source>
</evidence>
<evidence type="ECO:0000313" key="10">
    <source>
        <dbReference type="Proteomes" id="UP000469159"/>
    </source>
</evidence>
<feature type="region of interest" description="Disordered" evidence="7">
    <location>
        <begin position="175"/>
        <end position="226"/>
    </location>
</feature>
<dbReference type="GO" id="GO:0009055">
    <property type="term" value="F:electron transfer activity"/>
    <property type="evidence" value="ECO:0007669"/>
    <property type="project" value="InterPro"/>
</dbReference>